<dbReference type="Proteomes" id="UP001163321">
    <property type="component" value="Chromosome 4"/>
</dbReference>
<protein>
    <submittedName>
        <fullName evidence="1">Uncharacterized protein</fullName>
    </submittedName>
</protein>
<evidence type="ECO:0000313" key="1">
    <source>
        <dbReference type="EMBL" id="KAI9913578.1"/>
    </source>
</evidence>
<proteinExistence type="predicted"/>
<name>A0ACC0W6J1_9STRA</name>
<accession>A0ACC0W6J1</accession>
<gene>
    <name evidence="1" type="ORF">PsorP6_006380</name>
</gene>
<evidence type="ECO:0000313" key="2">
    <source>
        <dbReference type="Proteomes" id="UP001163321"/>
    </source>
</evidence>
<reference evidence="1 2" key="1">
    <citation type="journal article" date="2022" name="bioRxiv">
        <title>The genome of the oomycete Peronosclerospora sorghi, a cosmopolitan pathogen of maize and sorghum, is inflated with dispersed pseudogenes.</title>
        <authorList>
            <person name="Fletcher K."/>
            <person name="Martin F."/>
            <person name="Isakeit T."/>
            <person name="Cavanaugh K."/>
            <person name="Magill C."/>
            <person name="Michelmore R."/>
        </authorList>
    </citation>
    <scope>NUCLEOTIDE SEQUENCE [LARGE SCALE GENOMIC DNA]</scope>
    <source>
        <strain evidence="1">P6</strain>
    </source>
</reference>
<sequence length="124" mass="13715">MLHDGAKGCGVRGASLAAVEGEFLQGMGKHYGYTGTSRVEGMHATLKRYLQVSTGDLKSVKDKISLAVENQRCEILTALSAEQMQIPYMFRVKLYDELVRKVSMHALRKSEDQCVMAESGEDVE</sequence>
<comment type="caution">
    <text evidence="1">The sequence shown here is derived from an EMBL/GenBank/DDBJ whole genome shotgun (WGS) entry which is preliminary data.</text>
</comment>
<organism evidence="1 2">
    <name type="scientific">Peronosclerospora sorghi</name>
    <dbReference type="NCBI Taxonomy" id="230839"/>
    <lineage>
        <taxon>Eukaryota</taxon>
        <taxon>Sar</taxon>
        <taxon>Stramenopiles</taxon>
        <taxon>Oomycota</taxon>
        <taxon>Peronosporomycetes</taxon>
        <taxon>Peronosporales</taxon>
        <taxon>Peronosporaceae</taxon>
        <taxon>Peronosclerospora</taxon>
    </lineage>
</organism>
<dbReference type="EMBL" id="CM047583">
    <property type="protein sequence ID" value="KAI9913578.1"/>
    <property type="molecule type" value="Genomic_DNA"/>
</dbReference>
<keyword evidence="2" id="KW-1185">Reference proteome</keyword>